<gene>
    <name evidence="1" type="ORF">BDP27DRAFT_1367717</name>
</gene>
<protein>
    <submittedName>
        <fullName evidence="1">Uncharacterized protein</fullName>
    </submittedName>
</protein>
<accession>A0A9P5U3M0</accession>
<proteinExistence type="predicted"/>
<organism evidence="1 2">
    <name type="scientific">Rhodocollybia butyracea</name>
    <dbReference type="NCBI Taxonomy" id="206335"/>
    <lineage>
        <taxon>Eukaryota</taxon>
        <taxon>Fungi</taxon>
        <taxon>Dikarya</taxon>
        <taxon>Basidiomycota</taxon>
        <taxon>Agaricomycotina</taxon>
        <taxon>Agaricomycetes</taxon>
        <taxon>Agaricomycetidae</taxon>
        <taxon>Agaricales</taxon>
        <taxon>Marasmiineae</taxon>
        <taxon>Omphalotaceae</taxon>
        <taxon>Rhodocollybia</taxon>
    </lineage>
</organism>
<comment type="caution">
    <text evidence="1">The sequence shown here is derived from an EMBL/GenBank/DDBJ whole genome shotgun (WGS) entry which is preliminary data.</text>
</comment>
<dbReference type="EMBL" id="JADNRY010000137">
    <property type="protein sequence ID" value="KAF9063858.1"/>
    <property type="molecule type" value="Genomic_DNA"/>
</dbReference>
<dbReference type="InterPro" id="IPR014710">
    <property type="entry name" value="RmlC-like_jellyroll"/>
</dbReference>
<name>A0A9P5U3M0_9AGAR</name>
<dbReference type="SUPFAM" id="SSF51182">
    <property type="entry name" value="RmlC-like cupins"/>
    <property type="match status" value="1"/>
</dbReference>
<evidence type="ECO:0000313" key="2">
    <source>
        <dbReference type="Proteomes" id="UP000772434"/>
    </source>
</evidence>
<dbReference type="InterPro" id="IPR011051">
    <property type="entry name" value="RmlC_Cupin_sf"/>
</dbReference>
<sequence length="162" mass="17746">MAPIRAYYLPADSASATDTSRPVSVEKLDALGWKTTFIGSSGDELEKAARNQMVALLTKILHSESSDICTTKDSVAVVTSGSPYVHVEDVITKAWIQLDIVPGTFIHFPAGAKFRLTFNENNRKAAAIVFFKETIHNQGLLAKDEIENHPIRQAYLNTQALG</sequence>
<keyword evidence="2" id="KW-1185">Reference proteome</keyword>
<dbReference type="Gene3D" id="2.60.120.10">
    <property type="entry name" value="Jelly Rolls"/>
    <property type="match status" value="1"/>
</dbReference>
<evidence type="ECO:0000313" key="1">
    <source>
        <dbReference type="EMBL" id="KAF9063858.1"/>
    </source>
</evidence>
<dbReference type="Proteomes" id="UP000772434">
    <property type="component" value="Unassembled WGS sequence"/>
</dbReference>
<reference evidence="1" key="1">
    <citation type="submission" date="2020-11" db="EMBL/GenBank/DDBJ databases">
        <authorList>
            <consortium name="DOE Joint Genome Institute"/>
            <person name="Ahrendt S."/>
            <person name="Riley R."/>
            <person name="Andreopoulos W."/>
            <person name="Labutti K."/>
            <person name="Pangilinan J."/>
            <person name="Ruiz-Duenas F.J."/>
            <person name="Barrasa J.M."/>
            <person name="Sanchez-Garcia M."/>
            <person name="Camarero S."/>
            <person name="Miyauchi S."/>
            <person name="Serrano A."/>
            <person name="Linde D."/>
            <person name="Babiker R."/>
            <person name="Drula E."/>
            <person name="Ayuso-Fernandez I."/>
            <person name="Pacheco R."/>
            <person name="Padilla G."/>
            <person name="Ferreira P."/>
            <person name="Barriuso J."/>
            <person name="Kellner H."/>
            <person name="Castanera R."/>
            <person name="Alfaro M."/>
            <person name="Ramirez L."/>
            <person name="Pisabarro A.G."/>
            <person name="Kuo A."/>
            <person name="Tritt A."/>
            <person name="Lipzen A."/>
            <person name="He G."/>
            <person name="Yan M."/>
            <person name="Ng V."/>
            <person name="Cullen D."/>
            <person name="Martin F."/>
            <person name="Rosso M.-N."/>
            <person name="Henrissat B."/>
            <person name="Hibbett D."/>
            <person name="Martinez A.T."/>
            <person name="Grigoriev I.V."/>
        </authorList>
    </citation>
    <scope>NUCLEOTIDE SEQUENCE</scope>
    <source>
        <strain evidence="1">AH 40177</strain>
    </source>
</reference>
<dbReference type="AlphaFoldDB" id="A0A9P5U3M0"/>